<feature type="domain" description="Myb-like" evidence="6">
    <location>
        <begin position="59"/>
        <end position="106"/>
    </location>
</feature>
<evidence type="ECO:0000259" key="7">
    <source>
        <dbReference type="PROSITE" id="PS51294"/>
    </source>
</evidence>
<dbReference type="Gene3D" id="1.10.10.60">
    <property type="entry name" value="Homeodomain-like"/>
    <property type="match status" value="2"/>
</dbReference>
<dbReference type="Pfam" id="PF13921">
    <property type="entry name" value="Myb_DNA-bind_6"/>
    <property type="match status" value="1"/>
</dbReference>
<evidence type="ECO:0000256" key="1">
    <source>
        <dbReference type="ARBA" id="ARBA00022737"/>
    </source>
</evidence>
<dbReference type="GO" id="GO:0005634">
    <property type="term" value="C:nucleus"/>
    <property type="evidence" value="ECO:0000318"/>
    <property type="project" value="GO_Central"/>
</dbReference>
<dbReference type="KEGG" id="tva:4720666"/>
<dbReference type="CDD" id="cd00167">
    <property type="entry name" value="SANT"/>
    <property type="match status" value="2"/>
</dbReference>
<evidence type="ECO:0000256" key="5">
    <source>
        <dbReference type="ARBA" id="ARBA00023242"/>
    </source>
</evidence>
<feature type="domain" description="HTH myb-type" evidence="7">
    <location>
        <begin position="65"/>
        <end position="113"/>
    </location>
</feature>
<protein>
    <submittedName>
        <fullName evidence="8">Myb-like DNA-binding domain containing protein</fullName>
    </submittedName>
</protein>
<dbReference type="VEuPathDB" id="TrichDB:TVAGG3_0993410"/>
<accession>A2D7I3</accession>
<evidence type="ECO:0000256" key="2">
    <source>
        <dbReference type="ARBA" id="ARBA00023015"/>
    </source>
</evidence>
<evidence type="ECO:0000313" key="8">
    <source>
        <dbReference type="EMBL" id="EAY23700.1"/>
    </source>
</evidence>
<dbReference type="EMBL" id="DS113177">
    <property type="protein sequence ID" value="EAY23700.1"/>
    <property type="molecule type" value="Genomic_DNA"/>
</dbReference>
<name>A2D7I3_TRIV3</name>
<dbReference type="GO" id="GO:0006355">
    <property type="term" value="P:regulation of DNA-templated transcription"/>
    <property type="evidence" value="ECO:0000318"/>
    <property type="project" value="GO_Central"/>
</dbReference>
<dbReference type="SMART" id="SM00717">
    <property type="entry name" value="SANT"/>
    <property type="match status" value="2"/>
</dbReference>
<organism evidence="8 9">
    <name type="scientific">Trichomonas vaginalis (strain ATCC PRA-98 / G3)</name>
    <dbReference type="NCBI Taxonomy" id="412133"/>
    <lineage>
        <taxon>Eukaryota</taxon>
        <taxon>Metamonada</taxon>
        <taxon>Parabasalia</taxon>
        <taxon>Trichomonadida</taxon>
        <taxon>Trichomonadidae</taxon>
        <taxon>Trichomonas</taxon>
    </lineage>
</organism>
<dbReference type="PANTHER" id="PTHR46621:SF1">
    <property type="entry name" value="SNRNA-ACTIVATING PROTEIN COMPLEX SUBUNIT 4"/>
    <property type="match status" value="1"/>
</dbReference>
<dbReference type="eggNOG" id="KOG0048">
    <property type="taxonomic scope" value="Eukaryota"/>
</dbReference>
<dbReference type="PROSITE" id="PS50090">
    <property type="entry name" value="MYB_LIKE"/>
    <property type="match status" value="2"/>
</dbReference>
<dbReference type="OrthoDB" id="47994at2759"/>
<keyword evidence="9" id="KW-1185">Reference proteome</keyword>
<keyword evidence="3 8" id="KW-0238">DNA-binding</keyword>
<dbReference type="InterPro" id="IPR001005">
    <property type="entry name" value="SANT/Myb"/>
</dbReference>
<dbReference type="InterPro" id="IPR009057">
    <property type="entry name" value="Homeodomain-like_sf"/>
</dbReference>
<dbReference type="InterPro" id="IPR051575">
    <property type="entry name" value="Myb-like_DNA-bd"/>
</dbReference>
<dbReference type="PROSITE" id="PS51294">
    <property type="entry name" value="HTH_MYB"/>
    <property type="match status" value="2"/>
</dbReference>
<dbReference type="FunFam" id="1.10.10.60:FF:000010">
    <property type="entry name" value="Transcriptional activator Myb isoform A"/>
    <property type="match status" value="1"/>
</dbReference>
<sequence>MSSKVDRTVIPKIKFTRDEDERLTNIIEKIGTQDWELIAHEMKNRTPRQCRERWINYISPGLSNGPWTADEDKLLDELYTEFGSRWHKIAEYFPNRSGNCIRNRYKLRQSHAQKQPSVEAVSSVKPIIDQPLYSEFDEKVLQTIISPPTDTFIDLFKFDKNTIDEIFAMEL</sequence>
<dbReference type="InterPro" id="IPR017930">
    <property type="entry name" value="Myb_dom"/>
</dbReference>
<keyword evidence="5" id="KW-0539">Nucleus</keyword>
<dbReference type="VEuPathDB" id="TrichDB:TVAG_120380"/>
<proteinExistence type="predicted"/>
<feature type="domain" description="Myb-like" evidence="6">
    <location>
        <begin position="7"/>
        <end position="58"/>
    </location>
</feature>
<dbReference type="AlphaFoldDB" id="A2D7I3"/>
<feature type="domain" description="HTH myb-type" evidence="7">
    <location>
        <begin position="7"/>
        <end position="62"/>
    </location>
</feature>
<evidence type="ECO:0000313" key="9">
    <source>
        <dbReference type="Proteomes" id="UP000001542"/>
    </source>
</evidence>
<evidence type="ECO:0000256" key="3">
    <source>
        <dbReference type="ARBA" id="ARBA00023125"/>
    </source>
</evidence>
<dbReference type="RefSeq" id="XP_001276948.1">
    <property type="nucleotide sequence ID" value="XM_001276947.1"/>
</dbReference>
<reference evidence="8" key="2">
    <citation type="journal article" date="2007" name="Science">
        <title>Draft genome sequence of the sexually transmitted pathogen Trichomonas vaginalis.</title>
        <authorList>
            <person name="Carlton J.M."/>
            <person name="Hirt R.P."/>
            <person name="Silva J.C."/>
            <person name="Delcher A.L."/>
            <person name="Schatz M."/>
            <person name="Zhao Q."/>
            <person name="Wortman J.R."/>
            <person name="Bidwell S.L."/>
            <person name="Alsmark U.C.M."/>
            <person name="Besteiro S."/>
            <person name="Sicheritz-Ponten T."/>
            <person name="Noel C.J."/>
            <person name="Dacks J.B."/>
            <person name="Foster P.G."/>
            <person name="Simillion C."/>
            <person name="Van de Peer Y."/>
            <person name="Miranda-Saavedra D."/>
            <person name="Barton G.J."/>
            <person name="Westrop G.D."/>
            <person name="Mueller S."/>
            <person name="Dessi D."/>
            <person name="Fiori P.L."/>
            <person name="Ren Q."/>
            <person name="Paulsen I."/>
            <person name="Zhang H."/>
            <person name="Bastida-Corcuera F.D."/>
            <person name="Simoes-Barbosa A."/>
            <person name="Brown M.T."/>
            <person name="Hayes R.D."/>
            <person name="Mukherjee M."/>
            <person name="Okumura C.Y."/>
            <person name="Schneider R."/>
            <person name="Smith A.J."/>
            <person name="Vanacova S."/>
            <person name="Villalvazo M."/>
            <person name="Haas B.J."/>
            <person name="Pertea M."/>
            <person name="Feldblyum T.V."/>
            <person name="Utterback T.R."/>
            <person name="Shu C.L."/>
            <person name="Osoegawa K."/>
            <person name="de Jong P.J."/>
            <person name="Hrdy I."/>
            <person name="Horvathova L."/>
            <person name="Zubacova Z."/>
            <person name="Dolezal P."/>
            <person name="Malik S.B."/>
            <person name="Logsdon J.M. Jr."/>
            <person name="Henze K."/>
            <person name="Gupta A."/>
            <person name="Wang C.C."/>
            <person name="Dunne R.L."/>
            <person name="Upcroft J.A."/>
            <person name="Upcroft P."/>
            <person name="White O."/>
            <person name="Salzberg S.L."/>
            <person name="Tang P."/>
            <person name="Chiu C.-H."/>
            <person name="Lee Y.-S."/>
            <person name="Embley T.M."/>
            <person name="Coombs G.H."/>
            <person name="Mottram J.C."/>
            <person name="Tachezy J."/>
            <person name="Fraser-Liggett C.M."/>
            <person name="Johnson P.J."/>
        </authorList>
    </citation>
    <scope>NUCLEOTIDE SEQUENCE [LARGE SCALE GENOMIC DNA]</scope>
    <source>
        <strain evidence="8">G3</strain>
    </source>
</reference>
<keyword evidence="1" id="KW-0677">Repeat</keyword>
<keyword evidence="2" id="KW-0805">Transcription regulation</keyword>
<evidence type="ECO:0000259" key="6">
    <source>
        <dbReference type="PROSITE" id="PS50090"/>
    </source>
</evidence>
<keyword evidence="4" id="KW-0804">Transcription</keyword>
<dbReference type="SMR" id="A2D7I3"/>
<dbReference type="GO" id="GO:0000978">
    <property type="term" value="F:RNA polymerase II cis-regulatory region sequence-specific DNA binding"/>
    <property type="evidence" value="ECO:0000318"/>
    <property type="project" value="GO_Central"/>
</dbReference>
<dbReference type="SUPFAM" id="SSF46689">
    <property type="entry name" value="Homeodomain-like"/>
    <property type="match status" value="1"/>
</dbReference>
<dbReference type="GO" id="GO:0000981">
    <property type="term" value="F:DNA-binding transcription factor activity, RNA polymerase II-specific"/>
    <property type="evidence" value="ECO:0000318"/>
    <property type="project" value="GO_Central"/>
</dbReference>
<gene>
    <name evidence="8" type="ORF">TVAG_120380</name>
</gene>
<reference evidence="8" key="1">
    <citation type="submission" date="2006-10" db="EMBL/GenBank/DDBJ databases">
        <authorList>
            <person name="Amadeo P."/>
            <person name="Zhao Q."/>
            <person name="Wortman J."/>
            <person name="Fraser-Liggett C."/>
            <person name="Carlton J."/>
        </authorList>
    </citation>
    <scope>NUCLEOTIDE SEQUENCE</scope>
    <source>
        <strain evidence="8">G3</strain>
    </source>
</reference>
<dbReference type="PANTHER" id="PTHR46621">
    <property type="entry name" value="SNRNA-ACTIVATING PROTEIN COMPLEX SUBUNIT 4"/>
    <property type="match status" value="1"/>
</dbReference>
<dbReference type="InParanoid" id="A2D7I3"/>
<evidence type="ECO:0000256" key="4">
    <source>
        <dbReference type="ARBA" id="ARBA00023163"/>
    </source>
</evidence>
<dbReference type="Proteomes" id="UP000001542">
    <property type="component" value="Unassembled WGS sequence"/>
</dbReference>